<keyword evidence="14" id="KW-1185">Reference proteome</keyword>
<feature type="domain" description="HPr kinase/phosphorylase C-terminal" evidence="12">
    <location>
        <begin position="135"/>
        <end position="303"/>
    </location>
</feature>
<evidence type="ECO:0000259" key="12">
    <source>
        <dbReference type="Pfam" id="PF07475"/>
    </source>
</evidence>
<comment type="cofactor">
    <cofactor evidence="10">
        <name>Mg(2+)</name>
        <dbReference type="ChEBI" id="CHEBI:18420"/>
    </cofactor>
</comment>
<comment type="caution">
    <text evidence="10">Lacks conserved residue(s) required for the propagation of feature annotation.</text>
</comment>
<feature type="domain" description="HPr(Ser) kinase/phosphorylase N-terminal" evidence="11">
    <location>
        <begin position="9"/>
        <end position="132"/>
    </location>
</feature>
<evidence type="ECO:0000256" key="8">
    <source>
        <dbReference type="ARBA" id="ARBA00023268"/>
    </source>
</evidence>
<dbReference type="Pfam" id="PF02603">
    <property type="entry name" value="Hpr_kinase_N"/>
    <property type="match status" value="1"/>
</dbReference>
<dbReference type="GO" id="GO:0016301">
    <property type="term" value="F:kinase activity"/>
    <property type="evidence" value="ECO:0007669"/>
    <property type="project" value="UniProtKB-KW"/>
</dbReference>
<evidence type="ECO:0000313" key="14">
    <source>
        <dbReference type="Proteomes" id="UP001235030"/>
    </source>
</evidence>
<sequence>MIETVKDIVSISQLIEDLNLEVVYMPKGKEYYVESEDVNRTGLPLAGYFEYFPYERIQIIGRTEYTYFQNIKKEKREKVLDKFFSYEIPVLIVTRDLDIDEDIIASAKKYNRVVLSSKCNTTRFINRLSNYLDNKLAPHVTMHGVLVDVYGIGVLIKGESSIGKSETALELIQKGHRLVADDAVEIRKVDDSRLVGQAPEILKHYMEIRGIGIIDVKSLYGVGAIKNQKAIDIVIELENWNQQKYYDRLGLDREYEEILGRQVEKLVIPVKPGRNTSMIIEVAAMNFRQKGMGIDAAQEFTQKLSNVIDK</sequence>
<dbReference type="SUPFAM" id="SSF53795">
    <property type="entry name" value="PEP carboxykinase-like"/>
    <property type="match status" value="1"/>
</dbReference>
<evidence type="ECO:0000256" key="4">
    <source>
        <dbReference type="ARBA" id="ARBA00022679"/>
    </source>
</evidence>
<evidence type="ECO:0000256" key="10">
    <source>
        <dbReference type="HAMAP-Rule" id="MF_01249"/>
    </source>
</evidence>
<evidence type="ECO:0000256" key="5">
    <source>
        <dbReference type="ARBA" id="ARBA00022741"/>
    </source>
</evidence>
<dbReference type="SUPFAM" id="SSF75138">
    <property type="entry name" value="HprK N-terminal domain-like"/>
    <property type="match status" value="1"/>
</dbReference>
<dbReference type="InterPro" id="IPR011126">
    <property type="entry name" value="Hpr_kin/Pase_Hpr_N"/>
</dbReference>
<dbReference type="Gene3D" id="3.40.1390.20">
    <property type="entry name" value="HprK N-terminal domain-like"/>
    <property type="match status" value="1"/>
</dbReference>
<keyword evidence="5 10" id="KW-0547">Nucleotide-binding</keyword>
<dbReference type="InterPro" id="IPR027417">
    <property type="entry name" value="P-loop_NTPase"/>
</dbReference>
<comment type="catalytic activity">
    <reaction evidence="1 10">
        <text>[HPr protein]-L-serine + ATP = [HPr protein]-O-phospho-L-serine + ADP + H(+)</text>
        <dbReference type="Rhea" id="RHEA:46600"/>
        <dbReference type="Rhea" id="RHEA-COMP:11602"/>
        <dbReference type="Rhea" id="RHEA-COMP:11603"/>
        <dbReference type="ChEBI" id="CHEBI:15378"/>
        <dbReference type="ChEBI" id="CHEBI:29999"/>
        <dbReference type="ChEBI" id="CHEBI:30616"/>
        <dbReference type="ChEBI" id="CHEBI:83421"/>
        <dbReference type="ChEBI" id="CHEBI:456216"/>
    </reaction>
</comment>
<comment type="catalytic activity">
    <reaction evidence="9 10">
        <text>[HPr protein]-O-phospho-L-serine + phosphate + H(+) = [HPr protein]-L-serine + diphosphate</text>
        <dbReference type="Rhea" id="RHEA:46604"/>
        <dbReference type="Rhea" id="RHEA-COMP:11602"/>
        <dbReference type="Rhea" id="RHEA-COMP:11603"/>
        <dbReference type="ChEBI" id="CHEBI:15378"/>
        <dbReference type="ChEBI" id="CHEBI:29999"/>
        <dbReference type="ChEBI" id="CHEBI:33019"/>
        <dbReference type="ChEBI" id="CHEBI:43474"/>
        <dbReference type="ChEBI" id="CHEBI:83421"/>
    </reaction>
</comment>
<comment type="similarity">
    <text evidence="2 10">Belongs to the HPrK/P family.</text>
</comment>
<evidence type="ECO:0000256" key="3">
    <source>
        <dbReference type="ARBA" id="ARBA00022527"/>
    </source>
</evidence>
<evidence type="ECO:0000256" key="1">
    <source>
        <dbReference type="ARBA" id="ARBA00001120"/>
    </source>
</evidence>
<accession>A0ABY9Q494</accession>
<keyword evidence="6 10" id="KW-0418">Kinase</keyword>
<dbReference type="EC" id="2.7.4.-" evidence="10"/>
<dbReference type="EC" id="2.7.11.-" evidence="10"/>
<evidence type="ECO:0000256" key="9">
    <source>
        <dbReference type="ARBA" id="ARBA00047657"/>
    </source>
</evidence>
<feature type="active site" evidence="10">
    <location>
        <position position="143"/>
    </location>
</feature>
<organism evidence="13 14">
    <name type="scientific">Terrisporobacter mayombei</name>
    <dbReference type="NCBI Taxonomy" id="1541"/>
    <lineage>
        <taxon>Bacteria</taxon>
        <taxon>Bacillati</taxon>
        <taxon>Bacillota</taxon>
        <taxon>Clostridia</taxon>
        <taxon>Peptostreptococcales</taxon>
        <taxon>Peptostreptococcaceae</taxon>
        <taxon>Terrisporobacter</taxon>
    </lineage>
</organism>
<reference evidence="13 14" key="1">
    <citation type="submission" date="2022-07" db="EMBL/GenBank/DDBJ databases">
        <title>Genome sequence of Terrisporobacter mayombei DSM6539.</title>
        <authorList>
            <person name="Boeer T."/>
            <person name="Bengelsdorf F.R."/>
            <person name="Daniel R."/>
            <person name="Poehlein A."/>
        </authorList>
    </citation>
    <scope>NUCLEOTIDE SEQUENCE [LARGE SCALE GENOMIC DNA]</scope>
    <source>
        <strain evidence="13 14">DSM 6539</strain>
    </source>
</reference>
<keyword evidence="10" id="KW-0119">Carbohydrate metabolism</keyword>
<dbReference type="PANTHER" id="PTHR30305">
    <property type="entry name" value="PROTEIN YJDM-RELATED"/>
    <property type="match status" value="1"/>
</dbReference>
<keyword evidence="10" id="KW-0479">Metal-binding</keyword>
<proteinExistence type="inferred from homology"/>
<comment type="domain">
    <text evidence="10">The Walker A ATP-binding motif also binds Pi and PPi.</text>
</comment>
<name>A0ABY9Q494_9FIRM</name>
<keyword evidence="10" id="KW-0460">Magnesium</keyword>
<feature type="active site" evidence="10">
    <location>
        <position position="164"/>
    </location>
</feature>
<keyword evidence="4 10" id="KW-0808">Transferase</keyword>
<dbReference type="HAMAP" id="MF_01249">
    <property type="entry name" value="HPr_kinase"/>
    <property type="match status" value="1"/>
</dbReference>
<dbReference type="Pfam" id="PF07475">
    <property type="entry name" value="Hpr_kinase_C"/>
    <property type="match status" value="1"/>
</dbReference>
<feature type="region of interest" description="Important for the catalytic mechanism of dephosphorylation" evidence="10">
    <location>
        <begin position="269"/>
        <end position="274"/>
    </location>
</feature>
<evidence type="ECO:0000256" key="2">
    <source>
        <dbReference type="ARBA" id="ARBA00006883"/>
    </source>
</evidence>
<feature type="active site" evidence="10">
    <location>
        <position position="248"/>
    </location>
</feature>
<dbReference type="PANTHER" id="PTHR30305:SF1">
    <property type="entry name" value="HPR KINASE_PHOSPHORYLASE"/>
    <property type="match status" value="1"/>
</dbReference>
<comment type="function">
    <text evidence="10">Catalyzes the ATP- as well as the pyrophosphate-dependent phosphorylation of a specific serine residue in HPr, a phosphocarrier protein of the phosphoenolpyruvate-dependent sugar phosphotransferase system (PTS). HprK/P also catalyzes the pyrophosphate-producing, inorganic phosphate-dependent dephosphorylation (phosphorolysis) of seryl-phosphorylated HPr (P-Ser-HPr). The two antagonistic activities of HprK/P are regulated by several intracellular metabolites, which change their concentration in response to the absence or presence of rapidly metabolisable carbon sources (glucose, fructose, etc.) in the growth medium. Therefore, by controlling the phosphorylation state of HPr, HPrK/P is a sensor enzyme that plays a major role in the regulation of carbon metabolism and sugar transport: it mediates carbon catabolite repression (CCR), and regulates PTS-catalyzed carbohydrate uptake and inducer exclusion.</text>
</comment>
<feature type="active site" description="Proton acceptor; for phosphorylation activity. Proton donor; for dephosphorylation activity" evidence="10">
    <location>
        <position position="182"/>
    </location>
</feature>
<dbReference type="Proteomes" id="UP001235030">
    <property type="component" value="Chromosome"/>
</dbReference>
<protein>
    <recommendedName>
        <fullName evidence="10">HPr kinase/phosphorylase</fullName>
        <shortName evidence="10">HPrK/P</shortName>
        <ecNumber evidence="10">2.7.11.-</ecNumber>
        <ecNumber evidence="10">2.7.4.-</ecNumber>
    </recommendedName>
    <alternativeName>
        <fullName evidence="10">HPr(Ser) kinase/phosphorylase</fullName>
    </alternativeName>
</protein>
<evidence type="ECO:0000313" key="13">
    <source>
        <dbReference type="EMBL" id="WMT82318.1"/>
    </source>
</evidence>
<comment type="miscellaneous">
    <text evidence="10">Both phosphorylation and phosphorolysis are carried out by the same active site and suggest a common mechanism for both reactions.</text>
</comment>
<dbReference type="EMBL" id="CP101637">
    <property type="protein sequence ID" value="WMT82318.1"/>
    <property type="molecule type" value="Genomic_DNA"/>
</dbReference>
<comment type="subunit">
    <text evidence="10">Homohexamer.</text>
</comment>
<dbReference type="NCBIfam" id="TIGR00679">
    <property type="entry name" value="hpr-ser"/>
    <property type="match status" value="1"/>
</dbReference>
<evidence type="ECO:0000256" key="6">
    <source>
        <dbReference type="ARBA" id="ARBA00022777"/>
    </source>
</evidence>
<keyword evidence="7 10" id="KW-0067">ATP-binding</keyword>
<feature type="region of interest" description="Important for the catalytic mechanism of both phosphorylation and dephosphorylation" evidence="10">
    <location>
        <begin position="206"/>
        <end position="215"/>
    </location>
</feature>
<dbReference type="Gene3D" id="3.40.50.300">
    <property type="entry name" value="P-loop containing nucleotide triphosphate hydrolases"/>
    <property type="match status" value="1"/>
</dbReference>
<keyword evidence="3 10" id="KW-0723">Serine/threonine-protein kinase</keyword>
<dbReference type="InterPro" id="IPR028979">
    <property type="entry name" value="Ser_kin/Pase_Hpr-like_N_sf"/>
</dbReference>
<feature type="binding site" evidence="10">
    <location>
        <position position="165"/>
    </location>
    <ligand>
        <name>Mg(2+)</name>
        <dbReference type="ChEBI" id="CHEBI:18420"/>
    </ligand>
</feature>
<dbReference type="CDD" id="cd01918">
    <property type="entry name" value="HprK_C"/>
    <property type="match status" value="1"/>
</dbReference>
<keyword evidence="8 10" id="KW-0511">Multifunctional enzyme</keyword>
<gene>
    <name evidence="10 13" type="primary">hprK</name>
    <name evidence="13" type="ORF">TEMA_26800</name>
</gene>
<feature type="binding site" evidence="10">
    <location>
        <position position="207"/>
    </location>
    <ligand>
        <name>Mg(2+)</name>
        <dbReference type="ChEBI" id="CHEBI:18420"/>
    </ligand>
</feature>
<dbReference type="InterPro" id="IPR011104">
    <property type="entry name" value="Hpr_kin/Pase_C"/>
</dbReference>
<evidence type="ECO:0000256" key="7">
    <source>
        <dbReference type="ARBA" id="ARBA00022840"/>
    </source>
</evidence>
<evidence type="ECO:0000259" key="11">
    <source>
        <dbReference type="Pfam" id="PF02603"/>
    </source>
</evidence>
<dbReference type="InterPro" id="IPR003755">
    <property type="entry name" value="HPr(Ser)_kin/Pase"/>
</dbReference>